<dbReference type="PROSITE" id="PS50927">
    <property type="entry name" value="BULB_LECTIN"/>
    <property type="match status" value="1"/>
</dbReference>
<organism evidence="25 26">
    <name type="scientific">Rhynchospora breviuscula</name>
    <dbReference type="NCBI Taxonomy" id="2022672"/>
    <lineage>
        <taxon>Eukaryota</taxon>
        <taxon>Viridiplantae</taxon>
        <taxon>Streptophyta</taxon>
        <taxon>Embryophyta</taxon>
        <taxon>Tracheophyta</taxon>
        <taxon>Spermatophyta</taxon>
        <taxon>Magnoliopsida</taxon>
        <taxon>Liliopsida</taxon>
        <taxon>Poales</taxon>
        <taxon>Cyperaceae</taxon>
        <taxon>Cyperoideae</taxon>
        <taxon>Rhynchosporeae</taxon>
        <taxon>Rhynchospora</taxon>
    </lineage>
</organism>
<evidence type="ECO:0000256" key="15">
    <source>
        <dbReference type="ARBA" id="ARBA00023157"/>
    </source>
</evidence>
<evidence type="ECO:0000256" key="21">
    <source>
        <dbReference type="SAM" id="SignalP"/>
    </source>
</evidence>
<dbReference type="Proteomes" id="UP001151287">
    <property type="component" value="Unassembled WGS sequence"/>
</dbReference>
<dbReference type="GO" id="GO:0005886">
    <property type="term" value="C:plasma membrane"/>
    <property type="evidence" value="ECO:0007669"/>
    <property type="project" value="UniProtKB-SubCell"/>
</dbReference>
<keyword evidence="16" id="KW-0675">Receptor</keyword>
<dbReference type="InterPro" id="IPR000719">
    <property type="entry name" value="Prot_kinase_dom"/>
</dbReference>
<dbReference type="FunFam" id="1.10.510.10:FF:000240">
    <property type="entry name" value="Lectin-domain containing receptor kinase A4.3"/>
    <property type="match status" value="1"/>
</dbReference>
<keyword evidence="10 20" id="KW-0547">Nucleotide-binding</keyword>
<dbReference type="Gene3D" id="2.90.10.10">
    <property type="entry name" value="Bulb-type lectin domain"/>
    <property type="match status" value="1"/>
</dbReference>
<dbReference type="GO" id="GO:0048544">
    <property type="term" value="P:recognition of pollen"/>
    <property type="evidence" value="ECO:0007669"/>
    <property type="project" value="InterPro"/>
</dbReference>
<proteinExistence type="inferred from homology"/>
<dbReference type="PANTHER" id="PTHR27002">
    <property type="entry name" value="RECEPTOR-LIKE SERINE/THREONINE-PROTEIN KINASE SD1-8"/>
    <property type="match status" value="1"/>
</dbReference>
<dbReference type="PIRSF" id="PIRSF000641">
    <property type="entry name" value="SRK"/>
    <property type="match status" value="1"/>
</dbReference>
<evidence type="ECO:0000256" key="9">
    <source>
        <dbReference type="ARBA" id="ARBA00022729"/>
    </source>
</evidence>
<dbReference type="InterPro" id="IPR011009">
    <property type="entry name" value="Kinase-like_dom_sf"/>
</dbReference>
<dbReference type="InterPro" id="IPR008271">
    <property type="entry name" value="Ser/Thr_kinase_AS"/>
</dbReference>
<keyword evidence="8" id="KW-0812">Transmembrane</keyword>
<comment type="catalytic activity">
    <reaction evidence="18 20">
        <text>L-threonyl-[protein] + ATP = O-phospho-L-threonyl-[protein] + ADP + H(+)</text>
        <dbReference type="Rhea" id="RHEA:46608"/>
        <dbReference type="Rhea" id="RHEA-COMP:11060"/>
        <dbReference type="Rhea" id="RHEA-COMP:11605"/>
        <dbReference type="ChEBI" id="CHEBI:15378"/>
        <dbReference type="ChEBI" id="CHEBI:30013"/>
        <dbReference type="ChEBI" id="CHEBI:30616"/>
        <dbReference type="ChEBI" id="CHEBI:61977"/>
        <dbReference type="ChEBI" id="CHEBI:456216"/>
        <dbReference type="EC" id="2.7.11.1"/>
    </reaction>
</comment>
<keyword evidence="14" id="KW-0472">Membrane</keyword>
<evidence type="ECO:0000256" key="11">
    <source>
        <dbReference type="ARBA" id="ARBA00022777"/>
    </source>
</evidence>
<dbReference type="CDD" id="cd00028">
    <property type="entry name" value="B_lectin"/>
    <property type="match status" value="1"/>
</dbReference>
<reference evidence="25" key="1">
    <citation type="journal article" date="2022" name="Cell">
        <title>Repeat-based holocentromeres influence genome architecture and karyotype evolution.</title>
        <authorList>
            <person name="Hofstatter P.G."/>
            <person name="Thangavel G."/>
            <person name="Lux T."/>
            <person name="Neumann P."/>
            <person name="Vondrak T."/>
            <person name="Novak P."/>
            <person name="Zhang M."/>
            <person name="Costa L."/>
            <person name="Castellani M."/>
            <person name="Scott A."/>
            <person name="Toegelov H."/>
            <person name="Fuchs J."/>
            <person name="Mata-Sucre Y."/>
            <person name="Dias Y."/>
            <person name="Vanzela A.L.L."/>
            <person name="Huettel B."/>
            <person name="Almeida C.C.S."/>
            <person name="Simkova H."/>
            <person name="Souza G."/>
            <person name="Pedrosa-Harand A."/>
            <person name="Macas J."/>
            <person name="Mayer K.F.X."/>
            <person name="Houben A."/>
            <person name="Marques A."/>
        </authorList>
    </citation>
    <scope>NUCLEOTIDE SEQUENCE</scope>
    <source>
        <strain evidence="25">RhyBre1mFocal</strain>
    </source>
</reference>
<keyword evidence="6" id="KW-0245">EGF-like domain</keyword>
<dbReference type="PROSITE" id="PS50948">
    <property type="entry name" value="PAN"/>
    <property type="match status" value="1"/>
</dbReference>
<evidence type="ECO:0000256" key="4">
    <source>
        <dbReference type="ARBA" id="ARBA00022475"/>
    </source>
</evidence>
<dbReference type="OrthoDB" id="642002at2759"/>
<dbReference type="Pfam" id="PF00954">
    <property type="entry name" value="S_locus_glycop"/>
    <property type="match status" value="1"/>
</dbReference>
<evidence type="ECO:0000256" key="18">
    <source>
        <dbReference type="ARBA" id="ARBA00047899"/>
    </source>
</evidence>
<dbReference type="EC" id="2.7.11.1" evidence="20"/>
<evidence type="ECO:0000256" key="17">
    <source>
        <dbReference type="ARBA" id="ARBA00023180"/>
    </source>
</evidence>
<evidence type="ECO:0000313" key="25">
    <source>
        <dbReference type="EMBL" id="KAJ1701828.1"/>
    </source>
</evidence>
<comment type="similarity">
    <text evidence="2">In the N-terminal section; belongs to the leguminous lectin family.</text>
</comment>
<dbReference type="InterPro" id="IPR036426">
    <property type="entry name" value="Bulb-type_lectin_dom_sf"/>
</dbReference>
<evidence type="ECO:0000256" key="10">
    <source>
        <dbReference type="ARBA" id="ARBA00022741"/>
    </source>
</evidence>
<feature type="domain" description="Apple" evidence="24">
    <location>
        <begin position="328"/>
        <end position="416"/>
    </location>
</feature>
<evidence type="ECO:0000256" key="3">
    <source>
        <dbReference type="ARBA" id="ARBA00010217"/>
    </source>
</evidence>
<feature type="signal peptide" evidence="21">
    <location>
        <begin position="1"/>
        <end position="21"/>
    </location>
</feature>
<comment type="catalytic activity">
    <reaction evidence="19 20">
        <text>L-seryl-[protein] + ATP = O-phospho-L-seryl-[protein] + ADP + H(+)</text>
        <dbReference type="Rhea" id="RHEA:17989"/>
        <dbReference type="Rhea" id="RHEA-COMP:9863"/>
        <dbReference type="Rhea" id="RHEA-COMP:11604"/>
        <dbReference type="ChEBI" id="CHEBI:15378"/>
        <dbReference type="ChEBI" id="CHEBI:29999"/>
        <dbReference type="ChEBI" id="CHEBI:30616"/>
        <dbReference type="ChEBI" id="CHEBI:83421"/>
        <dbReference type="ChEBI" id="CHEBI:456216"/>
        <dbReference type="EC" id="2.7.11.1"/>
    </reaction>
</comment>
<comment type="similarity">
    <text evidence="20">Belongs to the protein kinase superfamily. Ser/Thr protein kinase family.</text>
</comment>
<comment type="similarity">
    <text evidence="3">In the C-terminal section; belongs to the protein kinase superfamily. Ser/Thr protein kinase family.</text>
</comment>
<feature type="chain" id="PRO_5040318001" description="Receptor-like serine/threonine-protein kinase" evidence="21">
    <location>
        <begin position="22"/>
        <end position="749"/>
    </location>
</feature>
<dbReference type="InterPro" id="IPR003609">
    <property type="entry name" value="Pan_app"/>
</dbReference>
<evidence type="ECO:0000256" key="1">
    <source>
        <dbReference type="ARBA" id="ARBA00004251"/>
    </source>
</evidence>
<dbReference type="AlphaFoldDB" id="A0A9Q0CX63"/>
<dbReference type="CDD" id="cd01098">
    <property type="entry name" value="PAN_AP_plant"/>
    <property type="match status" value="1"/>
</dbReference>
<evidence type="ECO:0000256" key="14">
    <source>
        <dbReference type="ARBA" id="ARBA00023136"/>
    </source>
</evidence>
<dbReference type="SMART" id="SM00220">
    <property type="entry name" value="S_TKc"/>
    <property type="match status" value="1"/>
</dbReference>
<feature type="domain" description="Protein kinase" evidence="22">
    <location>
        <begin position="447"/>
        <end position="713"/>
    </location>
</feature>
<keyword evidence="12 20" id="KW-0067">ATP-binding</keyword>
<evidence type="ECO:0000259" key="24">
    <source>
        <dbReference type="PROSITE" id="PS50948"/>
    </source>
</evidence>
<name>A0A9Q0CX63_9POAL</name>
<evidence type="ECO:0000259" key="22">
    <source>
        <dbReference type="PROSITE" id="PS50011"/>
    </source>
</evidence>
<dbReference type="PANTHER" id="PTHR27002:SF181">
    <property type="entry name" value="RECEPTOR-LIKE SERINE_THREONINE-PROTEIN KINASE"/>
    <property type="match status" value="1"/>
</dbReference>
<keyword evidence="9 21" id="KW-0732">Signal</keyword>
<feature type="domain" description="Bulb-type lectin" evidence="23">
    <location>
        <begin position="23"/>
        <end position="143"/>
    </location>
</feature>
<evidence type="ECO:0000256" key="20">
    <source>
        <dbReference type="PIRNR" id="PIRNR000641"/>
    </source>
</evidence>
<dbReference type="SUPFAM" id="SSF51110">
    <property type="entry name" value="alpha-D-mannose-specific plant lectins"/>
    <property type="match status" value="1"/>
</dbReference>
<dbReference type="FunFam" id="3.30.200.20:FF:000466">
    <property type="entry name" value="Putative LRR receptor-like serine/threonine-protein kinase"/>
    <property type="match status" value="1"/>
</dbReference>
<accession>A0A9Q0CX63</accession>
<protein>
    <recommendedName>
        <fullName evidence="20">Receptor-like serine/threonine-protein kinase</fullName>
        <ecNumber evidence="20">2.7.11.1</ecNumber>
    </recommendedName>
</protein>
<dbReference type="Pfam" id="PF00069">
    <property type="entry name" value="Pkinase"/>
    <property type="match status" value="1"/>
</dbReference>
<keyword evidence="7 20" id="KW-0808">Transferase</keyword>
<comment type="caution">
    <text evidence="25">The sequence shown here is derived from an EMBL/GenBank/DDBJ whole genome shotgun (WGS) entry which is preliminary data.</text>
</comment>
<evidence type="ECO:0000256" key="13">
    <source>
        <dbReference type="ARBA" id="ARBA00022989"/>
    </source>
</evidence>
<gene>
    <name evidence="25" type="ORF">LUZ63_001607</name>
</gene>
<keyword evidence="11 20" id="KW-0418">Kinase</keyword>
<keyword evidence="4" id="KW-1003">Cell membrane</keyword>
<comment type="subcellular location">
    <subcellularLocation>
        <location evidence="1">Cell membrane</location>
        <topology evidence="1">Single-pass type I membrane protein</topology>
    </subcellularLocation>
</comment>
<evidence type="ECO:0000256" key="5">
    <source>
        <dbReference type="ARBA" id="ARBA00022527"/>
    </source>
</evidence>
<evidence type="ECO:0000256" key="2">
    <source>
        <dbReference type="ARBA" id="ARBA00008536"/>
    </source>
</evidence>
<keyword evidence="26" id="KW-1185">Reference proteome</keyword>
<dbReference type="GO" id="GO:0005524">
    <property type="term" value="F:ATP binding"/>
    <property type="evidence" value="ECO:0007669"/>
    <property type="project" value="UniProtKB-KW"/>
</dbReference>
<dbReference type="InterPro" id="IPR001480">
    <property type="entry name" value="Bulb-type_lectin_dom"/>
</dbReference>
<dbReference type="GO" id="GO:0004674">
    <property type="term" value="F:protein serine/threonine kinase activity"/>
    <property type="evidence" value="ECO:0007669"/>
    <property type="project" value="UniProtKB-KW"/>
</dbReference>
<keyword evidence="17" id="KW-0325">Glycoprotein</keyword>
<keyword evidence="13" id="KW-1133">Transmembrane helix</keyword>
<dbReference type="EMBL" id="JAMQYH010000001">
    <property type="protein sequence ID" value="KAJ1701828.1"/>
    <property type="molecule type" value="Genomic_DNA"/>
</dbReference>
<dbReference type="SMART" id="SM00108">
    <property type="entry name" value="B_lectin"/>
    <property type="match status" value="1"/>
</dbReference>
<dbReference type="GO" id="GO:0002229">
    <property type="term" value="P:defense response to oomycetes"/>
    <property type="evidence" value="ECO:0007669"/>
    <property type="project" value="UniProtKB-ARBA"/>
</dbReference>
<dbReference type="Pfam" id="PF08276">
    <property type="entry name" value="PAN_2"/>
    <property type="match status" value="1"/>
</dbReference>
<dbReference type="InterPro" id="IPR000858">
    <property type="entry name" value="S_locus_glycoprot_dom"/>
</dbReference>
<dbReference type="SUPFAM" id="SSF56112">
    <property type="entry name" value="Protein kinase-like (PK-like)"/>
    <property type="match status" value="1"/>
</dbReference>
<evidence type="ECO:0000256" key="12">
    <source>
        <dbReference type="ARBA" id="ARBA00022840"/>
    </source>
</evidence>
<dbReference type="PROSITE" id="PS50011">
    <property type="entry name" value="PROTEIN_KINASE_DOM"/>
    <property type="match status" value="1"/>
</dbReference>
<dbReference type="InterPro" id="IPR024171">
    <property type="entry name" value="SRK-like_kinase"/>
</dbReference>
<keyword evidence="15" id="KW-1015">Disulfide bond</keyword>
<dbReference type="SMART" id="SM00473">
    <property type="entry name" value="PAN_AP"/>
    <property type="match status" value="1"/>
</dbReference>
<evidence type="ECO:0000313" key="26">
    <source>
        <dbReference type="Proteomes" id="UP001151287"/>
    </source>
</evidence>
<evidence type="ECO:0000259" key="23">
    <source>
        <dbReference type="PROSITE" id="PS50927"/>
    </source>
</evidence>
<dbReference type="PROSITE" id="PS00108">
    <property type="entry name" value="PROTEIN_KINASE_ST"/>
    <property type="match status" value="1"/>
</dbReference>
<evidence type="ECO:0000256" key="16">
    <source>
        <dbReference type="ARBA" id="ARBA00023170"/>
    </source>
</evidence>
<dbReference type="Gene3D" id="1.10.510.10">
    <property type="entry name" value="Transferase(Phosphotransferase) domain 1"/>
    <property type="match status" value="1"/>
</dbReference>
<keyword evidence="5 20" id="KW-0723">Serine/threonine-protein kinase</keyword>
<evidence type="ECO:0000256" key="8">
    <source>
        <dbReference type="ARBA" id="ARBA00022692"/>
    </source>
</evidence>
<evidence type="ECO:0000256" key="7">
    <source>
        <dbReference type="ARBA" id="ARBA00022679"/>
    </source>
</evidence>
<evidence type="ECO:0000256" key="19">
    <source>
        <dbReference type="ARBA" id="ARBA00048679"/>
    </source>
</evidence>
<dbReference type="Pfam" id="PF01453">
    <property type="entry name" value="B_lectin"/>
    <property type="match status" value="1"/>
</dbReference>
<sequence>MDHRIEYFIAILLLSFTNVDGKGNALNASEVLQDDQLLTSTNGIFQLGFFNTTSSNIRYLGIWYNLPSKMIVWVANRDHPIISGSGTFYLSPAGTLFIRNSTGQDIWSTGSQFSQGEPQACLLDSGHLVVNDTKTGKILWQSSYQLSDSLLANTPLGYVKLLDSTLEYRLSSWNITGIDPSPGQYVRKLDPARRHELVTFRGSDVFYRTGPWNGTGWNGFPKMNRPELLRFHVSARDDGGYFWYEPKNPLQLWIQVLNSSDGRTYRYYWNASNNNWALFWTAPDESIPPYAKCGPYGIYYDGTCHCCTVHDFHYKKEDLDKQQFSGGCIRNISLNGTYHKFVTVKNLKLPDTINAVSNETLSKSECESWCRKNSSCTAFTHIGWQGCLAWFGDIIDMQKFNPDDGYGDSLYIRVACKKKNNISDGQEDIQIFESFDFNTIRTATGDFSKANIIGEGQLGPVYEGVLESGEEIAVKRLSKYANKGKEQLKNELYLLARLKHKNLVKLKGFCVQQQEIMLCYEFMQNNSLDQMLFGLPEGASELNWEQRYKIIQGISSGLLYLHEDNGDTVIHRDVKPGNILLDRKMVPKISDFGLARLFEGESSFFQNTSIGGTLGYMAPELQNGMLSIKADVYSFGMVILETISGERNTSRPTSLISLVLQYLNEGRLLELKDARLKEPCSDGEIRRCIHIALLCLLEEPQMRPNMREINVMLTSKSSPIPSLPDLSSSWGNVGPSTVVDSSSLLHHSF</sequence>
<dbReference type="Gene3D" id="3.30.200.20">
    <property type="entry name" value="Phosphorylase Kinase, domain 1"/>
    <property type="match status" value="1"/>
</dbReference>
<evidence type="ECO:0000256" key="6">
    <source>
        <dbReference type="ARBA" id="ARBA00022536"/>
    </source>
</evidence>